<dbReference type="CDD" id="cd04369">
    <property type="entry name" value="Bromodomain"/>
    <property type="match status" value="1"/>
</dbReference>
<evidence type="ECO:0000256" key="2">
    <source>
        <dbReference type="ARBA" id="ARBA00022737"/>
    </source>
</evidence>
<dbReference type="SUPFAM" id="SSF47370">
    <property type="entry name" value="Bromodomain"/>
    <property type="match status" value="1"/>
</dbReference>
<dbReference type="InterPro" id="IPR036427">
    <property type="entry name" value="Bromodomain-like_sf"/>
</dbReference>
<accession>A0ABR3B0D1</accession>
<dbReference type="Proteomes" id="UP001448207">
    <property type="component" value="Unassembled WGS sequence"/>
</dbReference>
<evidence type="ECO:0000256" key="1">
    <source>
        <dbReference type="ARBA" id="ARBA00022574"/>
    </source>
</evidence>
<feature type="compositionally biased region" description="Acidic residues" evidence="6">
    <location>
        <begin position="712"/>
        <end position="739"/>
    </location>
</feature>
<dbReference type="InterPro" id="IPR052060">
    <property type="entry name" value="Bromo_WD_repeat"/>
</dbReference>
<evidence type="ECO:0000256" key="4">
    <source>
        <dbReference type="PROSITE-ProRule" id="PRU00035"/>
    </source>
</evidence>
<feature type="region of interest" description="Disordered" evidence="6">
    <location>
        <begin position="261"/>
        <end position="295"/>
    </location>
</feature>
<feature type="repeat" description="WD" evidence="5">
    <location>
        <begin position="468"/>
        <end position="503"/>
    </location>
</feature>
<feature type="non-terminal residue" evidence="8">
    <location>
        <position position="1"/>
    </location>
</feature>
<comment type="caution">
    <text evidence="8">The sequence shown here is derived from an EMBL/GenBank/DDBJ whole genome shotgun (WGS) entry which is preliminary data.</text>
</comment>
<proteinExistence type="predicted"/>
<dbReference type="SMART" id="SM00320">
    <property type="entry name" value="WD40"/>
    <property type="match status" value="6"/>
</dbReference>
<dbReference type="InterPro" id="IPR019775">
    <property type="entry name" value="WD40_repeat_CS"/>
</dbReference>
<feature type="repeat" description="WD" evidence="5">
    <location>
        <begin position="170"/>
        <end position="211"/>
    </location>
</feature>
<dbReference type="InterPro" id="IPR057451">
    <property type="entry name" value="BRWD/PHIP_AD"/>
</dbReference>
<evidence type="ECO:0000313" key="8">
    <source>
        <dbReference type="EMBL" id="KAL0085562.1"/>
    </source>
</evidence>
<feature type="compositionally biased region" description="Basic and acidic residues" evidence="6">
    <location>
        <begin position="763"/>
        <end position="805"/>
    </location>
</feature>
<dbReference type="InterPro" id="IPR020472">
    <property type="entry name" value="WD40_PAC1"/>
</dbReference>
<feature type="region of interest" description="Disordered" evidence="6">
    <location>
        <begin position="660"/>
        <end position="966"/>
    </location>
</feature>
<dbReference type="Gene3D" id="1.20.920.10">
    <property type="entry name" value="Bromodomain-like"/>
    <property type="match status" value="1"/>
</dbReference>
<dbReference type="PANTHER" id="PTHR16266">
    <property type="entry name" value="WD REPEAT DOMAIN 9"/>
    <property type="match status" value="1"/>
</dbReference>
<dbReference type="SMART" id="SM00297">
    <property type="entry name" value="BROMO"/>
    <property type="match status" value="1"/>
</dbReference>
<feature type="compositionally biased region" description="Basic and acidic residues" evidence="6">
    <location>
        <begin position="913"/>
        <end position="922"/>
    </location>
</feature>
<dbReference type="Pfam" id="PF00400">
    <property type="entry name" value="WD40"/>
    <property type="match status" value="3"/>
</dbReference>
<keyword evidence="3 4" id="KW-0103">Bromodomain</keyword>
<dbReference type="InterPro" id="IPR036322">
    <property type="entry name" value="WD40_repeat_dom_sf"/>
</dbReference>
<reference evidence="8 9" key="1">
    <citation type="submission" date="2024-04" db="EMBL/GenBank/DDBJ databases">
        <title>Symmetric and asymmetric DNA N6-adenine methylation regulates different biological responses in Mucorales.</title>
        <authorList>
            <consortium name="Lawrence Berkeley National Laboratory"/>
            <person name="Lax C."/>
            <person name="Mondo S.J."/>
            <person name="Osorio-Concepcion M."/>
            <person name="Muszewska A."/>
            <person name="Corrochano-Luque M."/>
            <person name="Gutierrez G."/>
            <person name="Riley R."/>
            <person name="Lipzen A."/>
            <person name="Guo J."/>
            <person name="Hundley H."/>
            <person name="Amirebrahimi M."/>
            <person name="Ng V."/>
            <person name="Lorenzo-Gutierrez D."/>
            <person name="Binder U."/>
            <person name="Yang J."/>
            <person name="Song Y."/>
            <person name="Canovas D."/>
            <person name="Navarro E."/>
            <person name="Freitag M."/>
            <person name="Gabaldon T."/>
            <person name="Grigoriev I.V."/>
            <person name="Corrochano L.M."/>
            <person name="Nicolas F.E."/>
            <person name="Garre V."/>
        </authorList>
    </citation>
    <scope>NUCLEOTIDE SEQUENCE [LARGE SCALE GENOMIC DNA]</scope>
    <source>
        <strain evidence="8 9">L51</strain>
    </source>
</reference>
<dbReference type="EMBL" id="JBCLYO010000010">
    <property type="protein sequence ID" value="KAL0085562.1"/>
    <property type="molecule type" value="Genomic_DNA"/>
</dbReference>
<dbReference type="PROSITE" id="PS50294">
    <property type="entry name" value="WD_REPEATS_REGION"/>
    <property type="match status" value="3"/>
</dbReference>
<feature type="compositionally biased region" description="Polar residues" evidence="6">
    <location>
        <begin position="261"/>
        <end position="287"/>
    </location>
</feature>
<feature type="repeat" description="WD" evidence="5">
    <location>
        <begin position="320"/>
        <end position="355"/>
    </location>
</feature>
<keyword evidence="9" id="KW-1185">Reference proteome</keyword>
<name>A0ABR3B0D1_PHYBL</name>
<dbReference type="PROSITE" id="PS00678">
    <property type="entry name" value="WD_REPEATS_1"/>
    <property type="match status" value="2"/>
</dbReference>
<keyword evidence="1 5" id="KW-0853">WD repeat</keyword>
<gene>
    <name evidence="8" type="ORF">J3Q64DRAFT_1640133</name>
</gene>
<evidence type="ECO:0000256" key="6">
    <source>
        <dbReference type="SAM" id="MobiDB-lite"/>
    </source>
</evidence>
<dbReference type="Pfam" id="PF25313">
    <property type="entry name" value="BRWD_AD"/>
    <property type="match status" value="1"/>
</dbReference>
<feature type="compositionally biased region" description="Basic residues" evidence="6">
    <location>
        <begin position="817"/>
        <end position="826"/>
    </location>
</feature>
<dbReference type="Gene3D" id="2.130.10.10">
    <property type="entry name" value="YVTN repeat-like/Quinoprotein amine dehydrogenase"/>
    <property type="match status" value="3"/>
</dbReference>
<dbReference type="Pfam" id="PF00439">
    <property type="entry name" value="Bromodomain"/>
    <property type="match status" value="1"/>
</dbReference>
<feature type="compositionally biased region" description="Basic residues" evidence="6">
    <location>
        <begin position="869"/>
        <end position="881"/>
    </location>
</feature>
<evidence type="ECO:0000259" key="7">
    <source>
        <dbReference type="PROSITE" id="PS50014"/>
    </source>
</evidence>
<evidence type="ECO:0000256" key="3">
    <source>
        <dbReference type="ARBA" id="ARBA00023117"/>
    </source>
</evidence>
<evidence type="ECO:0000256" key="5">
    <source>
        <dbReference type="PROSITE-ProRule" id="PRU00221"/>
    </source>
</evidence>
<feature type="region of interest" description="Disordered" evidence="6">
    <location>
        <begin position="373"/>
        <end position="418"/>
    </location>
</feature>
<dbReference type="PANTHER" id="PTHR16266:SF17">
    <property type="entry name" value="BRWD3"/>
    <property type="match status" value="1"/>
</dbReference>
<dbReference type="SUPFAM" id="SSF50978">
    <property type="entry name" value="WD40 repeat-like"/>
    <property type="match status" value="1"/>
</dbReference>
<feature type="compositionally biased region" description="Low complexity" evidence="6">
    <location>
        <begin position="899"/>
        <end position="912"/>
    </location>
</feature>
<evidence type="ECO:0000313" key="9">
    <source>
        <dbReference type="Proteomes" id="UP001448207"/>
    </source>
</evidence>
<protein>
    <recommendedName>
        <fullName evidence="7">Bromo domain-containing protein</fullName>
    </recommendedName>
</protein>
<organism evidence="8 9">
    <name type="scientific">Phycomyces blakesleeanus</name>
    <dbReference type="NCBI Taxonomy" id="4837"/>
    <lineage>
        <taxon>Eukaryota</taxon>
        <taxon>Fungi</taxon>
        <taxon>Fungi incertae sedis</taxon>
        <taxon>Mucoromycota</taxon>
        <taxon>Mucoromycotina</taxon>
        <taxon>Mucoromycetes</taxon>
        <taxon>Mucorales</taxon>
        <taxon>Phycomycetaceae</taxon>
        <taxon>Phycomyces</taxon>
    </lineage>
</organism>
<feature type="compositionally biased region" description="Acidic residues" evidence="6">
    <location>
        <begin position="832"/>
        <end position="841"/>
    </location>
</feature>
<dbReference type="PROSITE" id="PS50082">
    <property type="entry name" value="WD_REPEATS_2"/>
    <property type="match status" value="3"/>
</dbReference>
<dbReference type="InterPro" id="IPR015943">
    <property type="entry name" value="WD40/YVTN_repeat-like_dom_sf"/>
</dbReference>
<feature type="compositionally biased region" description="Acidic residues" evidence="6">
    <location>
        <begin position="849"/>
        <end position="865"/>
    </location>
</feature>
<feature type="domain" description="Bromo" evidence="7">
    <location>
        <begin position="1216"/>
        <end position="1286"/>
    </location>
</feature>
<keyword evidence="2" id="KW-0677">Repeat</keyword>
<dbReference type="InterPro" id="IPR001487">
    <property type="entry name" value="Bromodomain"/>
</dbReference>
<dbReference type="InterPro" id="IPR001680">
    <property type="entry name" value="WD40_rpt"/>
</dbReference>
<feature type="compositionally biased region" description="Low complexity" evidence="6">
    <location>
        <begin position="373"/>
        <end position="415"/>
    </location>
</feature>
<dbReference type="PROSITE" id="PS50014">
    <property type="entry name" value="BROMODOMAIN_2"/>
    <property type="match status" value="1"/>
</dbReference>
<dbReference type="PRINTS" id="PR00320">
    <property type="entry name" value="GPROTEINBRPT"/>
</dbReference>
<sequence length="1311" mass="147689">PCRETSRTLEEELKQYRDLLPPSAGYGRSKKPASLESLSDMYPAVTGDYLVDLLRKLVKHFSETADPTIERVNALRHGDDSLLTLRRAFTHNNDDPNERPTLQLPNSLSPAQWFRANELGIVPSAIKCTPTFFSQFYKELISVFGHRNPGSDDFLVKVWCVKTGRLLHTIRGHMHVITDIAINQENTLLATASSDGYVRVWNMDGFSPVVSLKSNSATSKPFTTIRFSPSPKPETRYLMSTNEDGLVRLWKWDKDTLQFSNPESPVTFSSEPESEGTTTNTAAQDQKPQVGRGRRRVASALFPDKNGQAQPQPVVPIAILEGHMGSVTDLVYSHDGQKILSGSQDGTARIWKYNSRLKAWTSLVYFDNTTTASTANTTSTTTTTTTPSNSNSNSNPATTATTTNTNTNSAATPTATIPPHLQPENYIVDTPKVSMIAWSADDRWCVVATTHGNICVFFACDGQPACILKGHEGETFAMDTHPNDPNTIVSAGYDGNVIIWDIQGQQRPICFSYPNKVFLDCKFSKDASKFAITDEDGHCTIFGLSTGANRYEQAKQWVRGQNFYSDYLPINMGSDGNFVDEQTQNPPHILQHRSIIDRQGVEYPNQKPRTFKPLASASSTDNEDLRRLTCYEYEEDQILERKAIVLPPIDRARLTKRRKEFVRNDEEDEADANSANPPMQYMQPVQPFLLPDDSNDEDYNDDVQAAGPSESSDTESASDDGAFEDPEGGVDGDESDEAENGISKRSRRGAGHPVGRPPNSAEEGSRQGRSDSSRIESRSELRRESSRATRSRETRSTSRRRREDGNQSEEEEDHPVRPRRRARIIHKSYQESELEDSESSEESTLAAIGEEDDNDNEEDEVEEEGTGVRGRRGGGRGGRGRGRGEKEYDDEATNISDVSEAGPSNSSSSAPKSEAEPPNKVDRKGKKRLRSSAAESDEDFIGEPQKKMAKKPVAREVTKPVRVTRRTGIRGQRDEPYDLTLQQIELHAPTEWIKQTNRTLSKYHPQLGDRVAIMTEGHKQYWKTSNMINYFDPKNGPIASSEPVVFAKVVSIQWLVGPPVFCRLKLNIQELVNTPAALFHKSEPQWQLRGHDVTIDYSDEDGKPEFIVLFERFLTSMEIFQTARVGQRVDAMYDESRYTGTIHNITNSGITWKAARSQSPWAYYHVVWDDVASSPEDLSPWEFVPSGQNFQTRYDVSSRLTRQEKQRAREVLGWLSSESAFELYVHQVDYYTYRNYLSMIAYPICLEMVLERVNNDFYRQKEALIDDVELIRKNAMKFNDETSSAHKDAVRMANYFKTRMLSKDCLKTKIK</sequence>